<dbReference type="InterPro" id="IPR017926">
    <property type="entry name" value="GATASE"/>
</dbReference>
<dbReference type="InterPro" id="IPR029062">
    <property type="entry name" value="Class_I_gatase-like"/>
</dbReference>
<dbReference type="PIRSF" id="PIRSF000495">
    <property type="entry name" value="Amidotransf_hisH"/>
    <property type="match status" value="1"/>
</dbReference>
<evidence type="ECO:0000256" key="8">
    <source>
        <dbReference type="ARBA" id="ARBA00023102"/>
    </source>
</evidence>
<evidence type="ECO:0000256" key="2">
    <source>
        <dbReference type="ARBA" id="ARBA00005091"/>
    </source>
</evidence>
<dbReference type="GO" id="GO:0016829">
    <property type="term" value="F:lyase activity"/>
    <property type="evidence" value="ECO:0007669"/>
    <property type="project" value="UniProtKB-KW"/>
</dbReference>
<evidence type="ECO:0000256" key="7">
    <source>
        <dbReference type="ARBA" id="ARBA00022962"/>
    </source>
</evidence>
<dbReference type="CDD" id="cd01748">
    <property type="entry name" value="GATase1_IGP_Synthase"/>
    <property type="match status" value="1"/>
</dbReference>
<reference evidence="13" key="1">
    <citation type="journal article" date="2015" name="Nature">
        <title>Complex archaea that bridge the gap between prokaryotes and eukaryotes.</title>
        <authorList>
            <person name="Spang A."/>
            <person name="Saw J.H."/>
            <person name="Jorgensen S.L."/>
            <person name="Zaremba-Niedzwiedzka K."/>
            <person name="Martijn J."/>
            <person name="Lind A.E."/>
            <person name="van Eijk R."/>
            <person name="Schleper C."/>
            <person name="Guy L."/>
            <person name="Ettema T.J."/>
        </authorList>
    </citation>
    <scope>NUCLEOTIDE SEQUENCE</scope>
</reference>
<evidence type="ECO:0000259" key="12">
    <source>
        <dbReference type="Pfam" id="PF00117"/>
    </source>
</evidence>
<comment type="catalytic activity">
    <reaction evidence="11">
        <text>L-glutamine + H2O = L-glutamate + NH4(+)</text>
        <dbReference type="Rhea" id="RHEA:15889"/>
        <dbReference type="ChEBI" id="CHEBI:15377"/>
        <dbReference type="ChEBI" id="CHEBI:28938"/>
        <dbReference type="ChEBI" id="CHEBI:29985"/>
        <dbReference type="ChEBI" id="CHEBI:58359"/>
        <dbReference type="EC" id="3.5.1.2"/>
    </reaction>
</comment>
<keyword evidence="4" id="KW-0963">Cytoplasm</keyword>
<name>A0A0F9LF54_9ZZZZ</name>
<evidence type="ECO:0000256" key="11">
    <source>
        <dbReference type="ARBA" id="ARBA00049534"/>
    </source>
</evidence>
<comment type="caution">
    <text evidence="13">The sequence shown here is derived from an EMBL/GenBank/DDBJ whole genome shotgun (WGS) entry which is preliminary data.</text>
</comment>
<dbReference type="PROSITE" id="PS51273">
    <property type="entry name" value="GATASE_TYPE_1"/>
    <property type="match status" value="1"/>
</dbReference>
<comment type="subcellular location">
    <subcellularLocation>
        <location evidence="1">Cytoplasm</location>
    </subcellularLocation>
</comment>
<dbReference type="AlphaFoldDB" id="A0A0F9LF54"/>
<evidence type="ECO:0000256" key="4">
    <source>
        <dbReference type="ARBA" id="ARBA00022490"/>
    </source>
</evidence>
<evidence type="ECO:0000256" key="10">
    <source>
        <dbReference type="ARBA" id="ARBA00047838"/>
    </source>
</evidence>
<dbReference type="Pfam" id="PF00117">
    <property type="entry name" value="GATase"/>
    <property type="match status" value="1"/>
</dbReference>
<dbReference type="GO" id="GO:0004359">
    <property type="term" value="F:glutaminase activity"/>
    <property type="evidence" value="ECO:0007669"/>
    <property type="project" value="UniProtKB-EC"/>
</dbReference>
<dbReference type="GO" id="GO:0000105">
    <property type="term" value="P:L-histidine biosynthetic process"/>
    <property type="evidence" value="ECO:0007669"/>
    <property type="project" value="UniProtKB-UniPathway"/>
</dbReference>
<keyword evidence="8" id="KW-0368">Histidine biosynthesis</keyword>
<dbReference type="NCBIfam" id="TIGR01855">
    <property type="entry name" value="IMP_synth_hisH"/>
    <property type="match status" value="1"/>
</dbReference>
<evidence type="ECO:0000256" key="9">
    <source>
        <dbReference type="ARBA" id="ARBA00023239"/>
    </source>
</evidence>
<dbReference type="FunFam" id="3.40.50.880:FF:000009">
    <property type="entry name" value="Imidazole glycerol phosphate synthase subunit HisH"/>
    <property type="match status" value="1"/>
</dbReference>
<dbReference type="GO" id="GO:0000107">
    <property type="term" value="F:imidazoleglycerol-phosphate synthase activity"/>
    <property type="evidence" value="ECO:0007669"/>
    <property type="project" value="TreeGrafter"/>
</dbReference>
<protein>
    <recommendedName>
        <fullName evidence="12">Glutamine amidotransferase domain-containing protein</fullName>
    </recommendedName>
</protein>
<dbReference type="PANTHER" id="PTHR42701">
    <property type="entry name" value="IMIDAZOLE GLYCEROL PHOSPHATE SYNTHASE SUBUNIT HISH"/>
    <property type="match status" value="1"/>
</dbReference>
<comment type="subunit">
    <text evidence="3">Heterodimer of HisH and HisF.</text>
</comment>
<organism evidence="13">
    <name type="scientific">marine sediment metagenome</name>
    <dbReference type="NCBI Taxonomy" id="412755"/>
    <lineage>
        <taxon>unclassified sequences</taxon>
        <taxon>metagenomes</taxon>
        <taxon>ecological metagenomes</taxon>
    </lineage>
</organism>
<dbReference type="UniPathway" id="UPA00031">
    <property type="reaction ID" value="UER00010"/>
</dbReference>
<keyword evidence="9" id="KW-0456">Lyase</keyword>
<keyword evidence="7" id="KW-0315">Glutamine amidotransferase</keyword>
<dbReference type="HAMAP" id="MF_00278">
    <property type="entry name" value="HisH"/>
    <property type="match status" value="1"/>
</dbReference>
<dbReference type="EMBL" id="LAZR01011226">
    <property type="protein sequence ID" value="KKM62790.1"/>
    <property type="molecule type" value="Genomic_DNA"/>
</dbReference>
<evidence type="ECO:0000256" key="1">
    <source>
        <dbReference type="ARBA" id="ARBA00004496"/>
    </source>
</evidence>
<comment type="catalytic activity">
    <reaction evidence="10">
        <text>5-[(5-phospho-1-deoxy-D-ribulos-1-ylimino)methylamino]-1-(5-phospho-beta-D-ribosyl)imidazole-4-carboxamide + L-glutamine = D-erythro-1-(imidazol-4-yl)glycerol 3-phosphate + 5-amino-1-(5-phospho-beta-D-ribosyl)imidazole-4-carboxamide + L-glutamate + H(+)</text>
        <dbReference type="Rhea" id="RHEA:24793"/>
        <dbReference type="ChEBI" id="CHEBI:15378"/>
        <dbReference type="ChEBI" id="CHEBI:29985"/>
        <dbReference type="ChEBI" id="CHEBI:58278"/>
        <dbReference type="ChEBI" id="CHEBI:58359"/>
        <dbReference type="ChEBI" id="CHEBI:58475"/>
        <dbReference type="ChEBI" id="CHEBI:58525"/>
        <dbReference type="EC" id="4.3.2.10"/>
    </reaction>
</comment>
<evidence type="ECO:0000313" key="13">
    <source>
        <dbReference type="EMBL" id="KKM62790.1"/>
    </source>
</evidence>
<feature type="domain" description="Glutamine amidotransferase" evidence="12">
    <location>
        <begin position="4"/>
        <end position="197"/>
    </location>
</feature>
<evidence type="ECO:0000256" key="5">
    <source>
        <dbReference type="ARBA" id="ARBA00022605"/>
    </source>
</evidence>
<accession>A0A0F9LF54</accession>
<dbReference type="SUPFAM" id="SSF52317">
    <property type="entry name" value="Class I glutamine amidotransferase-like"/>
    <property type="match status" value="1"/>
</dbReference>
<dbReference type="InterPro" id="IPR010139">
    <property type="entry name" value="Imidazole-glycPsynth_HisH"/>
</dbReference>
<dbReference type="Gene3D" id="3.40.50.880">
    <property type="match status" value="1"/>
</dbReference>
<dbReference type="PANTHER" id="PTHR42701:SF1">
    <property type="entry name" value="IMIDAZOLE GLYCEROL PHOSPHATE SYNTHASE SUBUNIT HISH"/>
    <property type="match status" value="1"/>
</dbReference>
<evidence type="ECO:0000256" key="6">
    <source>
        <dbReference type="ARBA" id="ARBA00022801"/>
    </source>
</evidence>
<gene>
    <name evidence="13" type="ORF">LCGC14_1518070</name>
</gene>
<comment type="pathway">
    <text evidence="2">Amino-acid biosynthesis; L-histidine biosynthesis; L-histidine from 5-phospho-alpha-D-ribose 1-diphosphate: step 5/9.</text>
</comment>
<sequence length="204" mass="22446">MIAIVDYGMGNLRSVEKGFEHVGVDVRVVSDASSINDAEAIVLPGVGAFRDCMSNLEKFELASPIVDNIKKGKPFLGICLGLQLLFTESGEFGNTKGLDIFPGTVPRFPESDLKVPHMGWNSINIKNRPPILEGVPEGSYFYFVHSYYVAPEDGSIIATTTDYGVEFTSMVWKDNVFATQFHPEKSQTIGLKVLANFGEFVKKN</sequence>
<keyword evidence="5" id="KW-0028">Amino-acid biosynthesis</keyword>
<evidence type="ECO:0000256" key="3">
    <source>
        <dbReference type="ARBA" id="ARBA00011152"/>
    </source>
</evidence>
<keyword evidence="6" id="KW-0378">Hydrolase</keyword>
<proteinExistence type="inferred from homology"/>
<dbReference type="GO" id="GO:0005737">
    <property type="term" value="C:cytoplasm"/>
    <property type="evidence" value="ECO:0007669"/>
    <property type="project" value="UniProtKB-SubCell"/>
</dbReference>